<dbReference type="Proteomes" id="UP000263900">
    <property type="component" value="Chromosome"/>
</dbReference>
<accession>A0A3B7MVS4</accession>
<feature type="domain" description="Beta-lactamase-related" evidence="2">
    <location>
        <begin position="143"/>
        <end position="456"/>
    </location>
</feature>
<name>A0A3B7MVS4_9BACT</name>
<feature type="chain" id="PRO_5017766144" evidence="1">
    <location>
        <begin position="18"/>
        <end position="470"/>
    </location>
</feature>
<keyword evidence="3" id="KW-0378">Hydrolase</keyword>
<dbReference type="EMBL" id="CP032157">
    <property type="protein sequence ID" value="AXY78198.1"/>
    <property type="molecule type" value="Genomic_DNA"/>
</dbReference>
<dbReference type="InterPro" id="IPR050491">
    <property type="entry name" value="AmpC-like"/>
</dbReference>
<dbReference type="RefSeq" id="WP_119054071.1">
    <property type="nucleotide sequence ID" value="NZ_CP032157.1"/>
</dbReference>
<dbReference type="GO" id="GO:0016787">
    <property type="term" value="F:hydrolase activity"/>
    <property type="evidence" value="ECO:0007669"/>
    <property type="project" value="UniProtKB-KW"/>
</dbReference>
<evidence type="ECO:0000313" key="3">
    <source>
        <dbReference type="EMBL" id="AXY78198.1"/>
    </source>
</evidence>
<proteinExistence type="predicted"/>
<dbReference type="SUPFAM" id="SSF56601">
    <property type="entry name" value="beta-lactamase/transpeptidase-like"/>
    <property type="match status" value="1"/>
</dbReference>
<evidence type="ECO:0000256" key="1">
    <source>
        <dbReference type="SAM" id="SignalP"/>
    </source>
</evidence>
<keyword evidence="1" id="KW-0732">Signal</keyword>
<evidence type="ECO:0000259" key="2">
    <source>
        <dbReference type="Pfam" id="PF00144"/>
    </source>
</evidence>
<dbReference type="PANTHER" id="PTHR46825">
    <property type="entry name" value="D-ALANYL-D-ALANINE-CARBOXYPEPTIDASE/ENDOPEPTIDASE AMPH"/>
    <property type="match status" value="1"/>
</dbReference>
<dbReference type="AlphaFoldDB" id="A0A3B7MVS4"/>
<dbReference type="Pfam" id="PF00144">
    <property type="entry name" value="Beta-lactamase"/>
    <property type="match status" value="1"/>
</dbReference>
<evidence type="ECO:0000313" key="4">
    <source>
        <dbReference type="Proteomes" id="UP000263900"/>
    </source>
</evidence>
<protein>
    <submittedName>
        <fullName evidence="3">Serine hydrolase</fullName>
    </submittedName>
</protein>
<dbReference type="KEGG" id="pseg:D3H65_31215"/>
<organism evidence="3 4">
    <name type="scientific">Paraflavitalea soli</name>
    <dbReference type="NCBI Taxonomy" id="2315862"/>
    <lineage>
        <taxon>Bacteria</taxon>
        <taxon>Pseudomonadati</taxon>
        <taxon>Bacteroidota</taxon>
        <taxon>Chitinophagia</taxon>
        <taxon>Chitinophagales</taxon>
        <taxon>Chitinophagaceae</taxon>
        <taxon>Paraflavitalea</taxon>
    </lineage>
</organism>
<dbReference type="OrthoDB" id="9793489at2"/>
<sequence length="470" mass="52658">MRIVCLWLLLFTTTVKAQTDSTFYDIVKDSIITKFNRGDFKGIYAMADTGFKAAFREEQIVGILNSAGTLGKILSSELISEEKEQRSYRLIFAKKSLQLSLGVVSPVSYVSFGLSFYKLPIVRTRQHFLADNPLKTQLDSVVQKAVTVYMSNKNVAGLSVGIVRNGQLYMYNYGEMKKGEGRLPGVNTIFEIGSVTKTFTGILLANAVLEGKVKLDDDIRKYLDGNYPNLQYNGQPVQLVHLSNHTSGFPSMPKLNNGEDPFSPSVQVTPAMMAEILHRVTLDTVPGTRRSYSNFAVGLLGHILEKVYKTNYEQLVKKYILDLYHMQHTKISLSPDDYKDFATGYDMEGRSTAYWINRLATPAGGIRSTTHDMLLYIRQQLDPRNKAAQLSHQLTFGDTTRGTGLNWGIATTSSGKHRQWSHDGGTDGFTSLCIIYPELKAGIMLLTNTGDHFDDSFNEIARAVYRSWLR</sequence>
<feature type="signal peptide" evidence="1">
    <location>
        <begin position="1"/>
        <end position="17"/>
    </location>
</feature>
<dbReference type="Gene3D" id="3.40.710.10">
    <property type="entry name" value="DD-peptidase/beta-lactamase superfamily"/>
    <property type="match status" value="1"/>
</dbReference>
<dbReference type="InterPro" id="IPR001466">
    <property type="entry name" value="Beta-lactam-related"/>
</dbReference>
<dbReference type="PANTHER" id="PTHR46825:SF9">
    <property type="entry name" value="BETA-LACTAMASE-RELATED DOMAIN-CONTAINING PROTEIN"/>
    <property type="match status" value="1"/>
</dbReference>
<dbReference type="InterPro" id="IPR012338">
    <property type="entry name" value="Beta-lactam/transpept-like"/>
</dbReference>
<keyword evidence="4" id="KW-1185">Reference proteome</keyword>
<gene>
    <name evidence="3" type="ORF">D3H65_31215</name>
</gene>
<reference evidence="3 4" key="1">
    <citation type="submission" date="2018-09" db="EMBL/GenBank/DDBJ databases">
        <title>Genome sequencing of strain 6GH32-13.</title>
        <authorList>
            <person name="Weon H.-Y."/>
            <person name="Heo J."/>
            <person name="Kwon S.-W."/>
        </authorList>
    </citation>
    <scope>NUCLEOTIDE SEQUENCE [LARGE SCALE GENOMIC DNA]</scope>
    <source>
        <strain evidence="3 4">5GH32-13</strain>
    </source>
</reference>